<keyword evidence="2" id="KW-0378">Hydrolase</keyword>
<dbReference type="EMBL" id="DRIE01000113">
    <property type="protein sequence ID" value="HEC57602.1"/>
    <property type="molecule type" value="Genomic_DNA"/>
</dbReference>
<gene>
    <name evidence="5" type="ORF">ENG09_06370</name>
    <name evidence="6" type="ORF">ENI32_06985</name>
    <name evidence="7" type="ORF">SBU_000274</name>
</gene>
<name>A0A1F2P8G6_9EURY</name>
<dbReference type="Proteomes" id="UP000885936">
    <property type="component" value="Unassembled WGS sequence"/>
</dbReference>
<dbReference type="InterPro" id="IPR023485">
    <property type="entry name" value="Ptyr_pPase"/>
</dbReference>
<dbReference type="Pfam" id="PF01451">
    <property type="entry name" value="LMWPc"/>
    <property type="match status" value="1"/>
</dbReference>
<dbReference type="InterPro" id="IPR050438">
    <property type="entry name" value="LMW_PTPase"/>
</dbReference>
<comment type="similarity">
    <text evidence="1">Belongs to the low molecular weight phosphotyrosine protein phosphatase family.</text>
</comment>
<feature type="domain" description="Phosphotyrosine protein phosphatase I" evidence="4">
    <location>
        <begin position="4"/>
        <end position="145"/>
    </location>
</feature>
<dbReference type="SUPFAM" id="SSF52788">
    <property type="entry name" value="Phosphotyrosine protein phosphatases I"/>
    <property type="match status" value="1"/>
</dbReference>
<dbReference type="PRINTS" id="PR00719">
    <property type="entry name" value="LMWPTPASE"/>
</dbReference>
<dbReference type="SMART" id="SM00226">
    <property type="entry name" value="LMWPc"/>
    <property type="match status" value="1"/>
</dbReference>
<dbReference type="InterPro" id="IPR017867">
    <property type="entry name" value="Tyr_phospatase_low_mol_wt"/>
</dbReference>
<evidence type="ECO:0000256" key="3">
    <source>
        <dbReference type="ARBA" id="ARBA00022912"/>
    </source>
</evidence>
<proteinExistence type="inferred from homology"/>
<dbReference type="STRING" id="1839936.SBU_000274"/>
<evidence type="ECO:0000313" key="6">
    <source>
        <dbReference type="EMBL" id="HEC57602.1"/>
    </source>
</evidence>
<evidence type="ECO:0000259" key="4">
    <source>
        <dbReference type="SMART" id="SM00226"/>
    </source>
</evidence>
<accession>A0A1F2P8G6</accession>
<dbReference type="PANTHER" id="PTHR11717">
    <property type="entry name" value="LOW MOLECULAR WEIGHT PROTEIN TYROSINE PHOSPHATASE"/>
    <property type="match status" value="1"/>
</dbReference>
<dbReference type="InterPro" id="IPR036196">
    <property type="entry name" value="Ptyr_pPase_sf"/>
</dbReference>
<sequence length="161" mass="17972">MSGKMIVFVCYGNMCRSPMAEGILRSRVDGDIRVLSAGIGAVDGGAHPYAIKAMEELGIDITDHRRRPLERWMVEEASYIFALDEYVYDVLASEFNLSSRLHTLKGFAYGVDEPLGVFDPYGEGLDAFRACRDEIAELIEKAIERGLLDQAVQAHSMQKQH</sequence>
<reference evidence="5" key="2">
    <citation type="journal article" date="2020" name="mSystems">
        <title>Genome- and Community-Level Interaction Insights into Carbon Utilization and Element Cycling Functions of Hydrothermarchaeota in Hydrothermal Sediment.</title>
        <authorList>
            <person name="Zhou Z."/>
            <person name="Liu Y."/>
            <person name="Xu W."/>
            <person name="Pan J."/>
            <person name="Luo Z.H."/>
            <person name="Li M."/>
        </authorList>
    </citation>
    <scope>NUCLEOTIDE SEQUENCE [LARGE SCALE GENOMIC DNA]</scope>
    <source>
        <strain evidence="5">HyVt-185</strain>
        <strain evidence="6">HyVt-386</strain>
    </source>
</reference>
<dbReference type="EMBL" id="DQZR01000265">
    <property type="protein sequence ID" value="HDM36848.1"/>
    <property type="molecule type" value="Genomic_DNA"/>
</dbReference>
<evidence type="ECO:0000256" key="2">
    <source>
        <dbReference type="ARBA" id="ARBA00022801"/>
    </source>
</evidence>
<dbReference type="Proteomes" id="UP000885863">
    <property type="component" value="Unassembled WGS sequence"/>
</dbReference>
<evidence type="ECO:0000313" key="8">
    <source>
        <dbReference type="Proteomes" id="UP000185779"/>
    </source>
</evidence>
<dbReference type="AlphaFoldDB" id="A0A1F2P8G6"/>
<evidence type="ECO:0000313" key="5">
    <source>
        <dbReference type="EMBL" id="HDM36848.1"/>
    </source>
</evidence>
<dbReference type="Gene3D" id="3.40.50.2300">
    <property type="match status" value="1"/>
</dbReference>
<dbReference type="EMBL" id="LYOR01000001">
    <property type="protein sequence ID" value="OFV66981.1"/>
    <property type="molecule type" value="Genomic_DNA"/>
</dbReference>
<keyword evidence="8" id="KW-1185">Reference proteome</keyword>
<dbReference type="Proteomes" id="UP000185779">
    <property type="component" value="Unassembled WGS sequence"/>
</dbReference>
<keyword evidence="3" id="KW-0904">Protein phosphatase</keyword>
<comment type="caution">
    <text evidence="7">The sequence shown here is derived from an EMBL/GenBank/DDBJ whole genome shotgun (WGS) entry which is preliminary data.</text>
</comment>
<reference evidence="7 8" key="1">
    <citation type="submission" date="2016-05" db="EMBL/GenBank/DDBJ databases">
        <title>Microbial consortia oxidize butane by reversing methanogenesis.</title>
        <authorList>
            <person name="Laso-Perez R."/>
            <person name="Richter M."/>
            <person name="Wegener G."/>
            <person name="Musat F."/>
        </authorList>
    </citation>
    <scope>NUCLEOTIDE SEQUENCE [LARGE SCALE GENOMIC DNA]</scope>
    <source>
        <strain evidence="7">BOX1</strain>
    </source>
</reference>
<protein>
    <submittedName>
        <fullName evidence="5">Low molecular weight protein arginine phosphatase</fullName>
    </submittedName>
    <submittedName>
        <fullName evidence="7">Protein tyrosine phosphatase</fullName>
    </submittedName>
</protein>
<evidence type="ECO:0000313" key="7">
    <source>
        <dbReference type="EMBL" id="OFV66981.1"/>
    </source>
</evidence>
<dbReference type="PANTHER" id="PTHR11717:SF31">
    <property type="entry name" value="LOW MOLECULAR WEIGHT PROTEIN-TYROSINE-PHOSPHATASE ETP-RELATED"/>
    <property type="match status" value="1"/>
</dbReference>
<evidence type="ECO:0000256" key="1">
    <source>
        <dbReference type="ARBA" id="ARBA00011063"/>
    </source>
</evidence>
<dbReference type="GO" id="GO:0004725">
    <property type="term" value="F:protein tyrosine phosphatase activity"/>
    <property type="evidence" value="ECO:0007669"/>
    <property type="project" value="InterPro"/>
</dbReference>
<organism evidence="7 8">
    <name type="scientific">Candidatus Syntropharchaeum butanivorans</name>
    <dbReference type="NCBI Taxonomy" id="1839936"/>
    <lineage>
        <taxon>Archaea</taxon>
        <taxon>Methanobacteriati</taxon>
        <taxon>Methanobacteriota</taxon>
        <taxon>Stenosarchaea group</taxon>
        <taxon>Methanomicrobia</taxon>
        <taxon>Methanosarcinales</taxon>
        <taxon>ANME-2 cluster</taxon>
        <taxon>Candidatus Syntropharchaeum</taxon>
    </lineage>
</organism>